<evidence type="ECO:0000313" key="2">
    <source>
        <dbReference type="EMBL" id="KAL3405074.1"/>
    </source>
</evidence>
<evidence type="ECO:0000313" key="3">
    <source>
        <dbReference type="Proteomes" id="UP001627154"/>
    </source>
</evidence>
<gene>
    <name evidence="2" type="ORF">TKK_002131</name>
</gene>
<evidence type="ECO:0008006" key="4">
    <source>
        <dbReference type="Google" id="ProtNLM"/>
    </source>
</evidence>
<organism evidence="2 3">
    <name type="scientific">Trichogramma kaykai</name>
    <dbReference type="NCBI Taxonomy" id="54128"/>
    <lineage>
        <taxon>Eukaryota</taxon>
        <taxon>Metazoa</taxon>
        <taxon>Ecdysozoa</taxon>
        <taxon>Arthropoda</taxon>
        <taxon>Hexapoda</taxon>
        <taxon>Insecta</taxon>
        <taxon>Pterygota</taxon>
        <taxon>Neoptera</taxon>
        <taxon>Endopterygota</taxon>
        <taxon>Hymenoptera</taxon>
        <taxon>Apocrita</taxon>
        <taxon>Proctotrupomorpha</taxon>
        <taxon>Chalcidoidea</taxon>
        <taxon>Trichogrammatidae</taxon>
        <taxon>Trichogramma</taxon>
    </lineage>
</organism>
<dbReference type="Gene3D" id="3.30.160.60">
    <property type="entry name" value="Classic Zinc Finger"/>
    <property type="match status" value="1"/>
</dbReference>
<accession>A0ABD2XJK2</accession>
<dbReference type="Proteomes" id="UP001627154">
    <property type="component" value="Unassembled WGS sequence"/>
</dbReference>
<reference evidence="2 3" key="1">
    <citation type="journal article" date="2024" name="bioRxiv">
        <title>A reference genome for Trichogramma kaykai: A tiny desert-dwelling parasitoid wasp with competing sex-ratio distorters.</title>
        <authorList>
            <person name="Culotta J."/>
            <person name="Lindsey A.R."/>
        </authorList>
    </citation>
    <scope>NUCLEOTIDE SEQUENCE [LARGE SCALE GENOMIC DNA]</scope>
    <source>
        <strain evidence="2 3">KSX58</strain>
    </source>
</reference>
<feature type="region of interest" description="Disordered" evidence="1">
    <location>
        <begin position="39"/>
        <end position="61"/>
    </location>
</feature>
<proteinExistence type="predicted"/>
<comment type="caution">
    <text evidence="2">The sequence shown here is derived from an EMBL/GenBank/DDBJ whole genome shotgun (WGS) entry which is preliminary data.</text>
</comment>
<feature type="region of interest" description="Disordered" evidence="1">
    <location>
        <begin position="1"/>
        <end position="23"/>
    </location>
</feature>
<name>A0ABD2XJK2_9HYME</name>
<evidence type="ECO:0000256" key="1">
    <source>
        <dbReference type="SAM" id="MobiDB-lite"/>
    </source>
</evidence>
<protein>
    <recommendedName>
        <fullName evidence="4">C2H2-type domain-containing protein</fullName>
    </recommendedName>
</protein>
<dbReference type="EMBL" id="JBJJXI010000021">
    <property type="protein sequence ID" value="KAL3405074.1"/>
    <property type="molecule type" value="Genomic_DNA"/>
</dbReference>
<sequence>MTENRRIKGNNLDSTREPRSRTVTGVELRRARDELLKRRPDVAALRPKRRGGAPQQQRQHAESILMRARGGCDRFQLGRSVLIVLLLHITCVESTATCASKTRRRPNRFYLFTTSTRRYRILVHEIGFCKHFAASDLFFLSSRPSAGLFLFPSADASARSAPRRPSNWESSTEDGDRIHQRSSSSGGGGGADIFRPPCHECARGLKATFCGPWTIVVNLKSHISTVHNRSKPFECNVCHKSFGYKTPQNVTEVDMKSLITSVINKISIQNTDGLGQ</sequence>
<dbReference type="AlphaFoldDB" id="A0ABD2XJK2"/>
<feature type="region of interest" description="Disordered" evidence="1">
    <location>
        <begin position="158"/>
        <end position="190"/>
    </location>
</feature>
<keyword evidence="3" id="KW-1185">Reference proteome</keyword>